<dbReference type="GO" id="GO:0009225">
    <property type="term" value="P:nucleotide-sugar metabolic process"/>
    <property type="evidence" value="ECO:0007669"/>
    <property type="project" value="InterPro"/>
</dbReference>
<feature type="region of interest" description="Disordered" evidence="9">
    <location>
        <begin position="1"/>
        <end position="28"/>
    </location>
</feature>
<dbReference type="CDD" id="cd05246">
    <property type="entry name" value="dTDP_GD_SDR_e"/>
    <property type="match status" value="1"/>
</dbReference>
<comment type="similarity">
    <text evidence="3 8">Belongs to the NAD(P)-dependent epimerase/dehydratase family. dTDP-glucose dehydratase subfamily.</text>
</comment>
<name>A0A4R0SP06_BIFLL</name>
<accession>A0A4R0SP06</accession>
<dbReference type="GO" id="GO:0008460">
    <property type="term" value="F:dTDP-glucose 4,6-dehydratase activity"/>
    <property type="evidence" value="ECO:0007669"/>
    <property type="project" value="UniProtKB-EC"/>
</dbReference>
<dbReference type="PANTHER" id="PTHR43000">
    <property type="entry name" value="DTDP-D-GLUCOSE 4,6-DEHYDRATASE-RELATED"/>
    <property type="match status" value="1"/>
</dbReference>
<dbReference type="AlphaFoldDB" id="A0A4R0SP06"/>
<dbReference type="Proteomes" id="UP000291881">
    <property type="component" value="Unassembled WGS sequence"/>
</dbReference>
<dbReference type="SUPFAM" id="SSF51735">
    <property type="entry name" value="NAD(P)-binding Rossmann-fold domains"/>
    <property type="match status" value="1"/>
</dbReference>
<dbReference type="NCBIfam" id="TIGR01181">
    <property type="entry name" value="dTDP_gluc_dehyt"/>
    <property type="match status" value="1"/>
</dbReference>
<evidence type="ECO:0000256" key="5">
    <source>
        <dbReference type="ARBA" id="ARBA00016977"/>
    </source>
</evidence>
<evidence type="ECO:0000256" key="7">
    <source>
        <dbReference type="ARBA" id="ARBA00023239"/>
    </source>
</evidence>
<evidence type="ECO:0000256" key="8">
    <source>
        <dbReference type="RuleBase" id="RU004473"/>
    </source>
</evidence>
<dbReference type="Pfam" id="PF16363">
    <property type="entry name" value="GDP_Man_Dehyd"/>
    <property type="match status" value="1"/>
</dbReference>
<dbReference type="InterPro" id="IPR016040">
    <property type="entry name" value="NAD(P)-bd_dom"/>
</dbReference>
<gene>
    <name evidence="11" type="ORF">MCC10009_1887</name>
</gene>
<evidence type="ECO:0000313" key="12">
    <source>
        <dbReference type="Proteomes" id="UP000291881"/>
    </source>
</evidence>
<evidence type="ECO:0000313" key="11">
    <source>
        <dbReference type="EMBL" id="TCD84352.1"/>
    </source>
</evidence>
<comment type="catalytic activity">
    <reaction evidence="1 8">
        <text>dTDP-alpha-D-glucose = dTDP-4-dehydro-6-deoxy-alpha-D-glucose + H2O</text>
        <dbReference type="Rhea" id="RHEA:17221"/>
        <dbReference type="ChEBI" id="CHEBI:15377"/>
        <dbReference type="ChEBI" id="CHEBI:57477"/>
        <dbReference type="ChEBI" id="CHEBI:57649"/>
        <dbReference type="EC" id="4.2.1.46"/>
    </reaction>
</comment>
<protein>
    <recommendedName>
        <fullName evidence="5 8">dTDP-glucose 4,6-dehydratase</fullName>
        <ecNumber evidence="4 8">4.2.1.46</ecNumber>
    </recommendedName>
</protein>
<evidence type="ECO:0000259" key="10">
    <source>
        <dbReference type="Pfam" id="PF16363"/>
    </source>
</evidence>
<evidence type="ECO:0000256" key="1">
    <source>
        <dbReference type="ARBA" id="ARBA00001539"/>
    </source>
</evidence>
<reference evidence="11 12" key="1">
    <citation type="journal article" date="2018" name="Sci. Rep.">
        <title>Genomic diversity and distribution of Bifidobacterium longum subsp. longum across the human lifespan.</title>
        <authorList>
            <person name="Odamaki T."/>
            <person name="Bottacini F."/>
            <person name="Kato K."/>
            <person name="Mitsuyama E."/>
            <person name="Yoshida K."/>
            <person name="Horigome A."/>
            <person name="Xiao J.Z."/>
            <person name="van Sinderen D."/>
        </authorList>
    </citation>
    <scope>NUCLEOTIDE SEQUENCE [LARGE SCALE GENOMIC DNA]</scope>
    <source>
        <strain evidence="11 12">MCC10009</strain>
    </source>
</reference>
<comment type="caution">
    <text evidence="11">The sequence shown here is derived from an EMBL/GenBank/DDBJ whole genome shotgun (WGS) entry which is preliminary data.</text>
</comment>
<dbReference type="InterPro" id="IPR005888">
    <property type="entry name" value="dTDP_Gluc_deHydtase"/>
</dbReference>
<keyword evidence="7 8" id="KW-0456">Lyase</keyword>
<sequence length="373" mass="41395">MNNSEQVSESADESATDPANVPAPNPPFAPQHILVTGGAGFIGANFVHWVARNHPQVHMTVLDALTYAGKRENLDGVPAANLTFVHGNICDAELVESLLSGLNQRSAAAVPPIDAIVHFAAESHNDNSILDASPFLNTNVTGTYVLLEAARRHDIRFHHISTDEVYGDLALDEPRKFTEDSPYKPSSPYSASKAASDHLIRAWHRTYGVKATISNCSNNYGPYQHVEKFIPRQITSILAGIRPKLYGTGSAVRDWISVEDHCTAVWAILTHGRIGDTYLVGANGEMSNIDVLRMILECMGQPSDAFDHVNDRPGGDKRYAIDATKITRELGWRPRFTDFAEGLDETIQWYREHEDWWRPDKDATEAKYRLQGH</sequence>
<evidence type="ECO:0000256" key="9">
    <source>
        <dbReference type="SAM" id="MobiDB-lite"/>
    </source>
</evidence>
<dbReference type="InterPro" id="IPR036291">
    <property type="entry name" value="NAD(P)-bd_dom_sf"/>
</dbReference>
<dbReference type="Gene3D" id="3.40.50.720">
    <property type="entry name" value="NAD(P)-binding Rossmann-like Domain"/>
    <property type="match status" value="1"/>
</dbReference>
<keyword evidence="6" id="KW-0520">NAD</keyword>
<evidence type="ECO:0000256" key="3">
    <source>
        <dbReference type="ARBA" id="ARBA00008178"/>
    </source>
</evidence>
<evidence type="ECO:0000256" key="6">
    <source>
        <dbReference type="ARBA" id="ARBA00023027"/>
    </source>
</evidence>
<evidence type="ECO:0000256" key="4">
    <source>
        <dbReference type="ARBA" id="ARBA00011990"/>
    </source>
</evidence>
<proteinExistence type="inferred from homology"/>
<dbReference type="RefSeq" id="WP_131221341.1">
    <property type="nucleotide sequence ID" value="NZ_SHPS01000036.1"/>
</dbReference>
<dbReference type="EC" id="4.2.1.46" evidence="4 8"/>
<comment type="cofactor">
    <cofactor evidence="2 8">
        <name>NAD(+)</name>
        <dbReference type="ChEBI" id="CHEBI:57540"/>
    </cofactor>
</comment>
<evidence type="ECO:0000256" key="2">
    <source>
        <dbReference type="ARBA" id="ARBA00001911"/>
    </source>
</evidence>
<dbReference type="EMBL" id="SHPS01000036">
    <property type="protein sequence ID" value="TCD84352.1"/>
    <property type="molecule type" value="Genomic_DNA"/>
</dbReference>
<feature type="domain" description="NAD(P)-binding" evidence="10">
    <location>
        <begin position="34"/>
        <end position="345"/>
    </location>
</feature>
<organism evidence="11 12">
    <name type="scientific">Bifidobacterium longum subsp. longum</name>
    <dbReference type="NCBI Taxonomy" id="1679"/>
    <lineage>
        <taxon>Bacteria</taxon>
        <taxon>Bacillati</taxon>
        <taxon>Actinomycetota</taxon>
        <taxon>Actinomycetes</taxon>
        <taxon>Bifidobacteriales</taxon>
        <taxon>Bifidobacteriaceae</taxon>
        <taxon>Bifidobacterium</taxon>
    </lineage>
</organism>
<dbReference type="Gene3D" id="3.90.25.10">
    <property type="entry name" value="UDP-galactose 4-epimerase, domain 1"/>
    <property type="match status" value="1"/>
</dbReference>